<protein>
    <recommendedName>
        <fullName evidence="1">HNH nuclease domain-containing protein</fullName>
    </recommendedName>
</protein>
<gene>
    <name evidence="2" type="primary">2</name>
    <name evidence="2" type="ORF">SEA_MCKLOVIN_2</name>
</gene>
<reference evidence="2 3" key="1">
    <citation type="submission" date="2019-09" db="EMBL/GenBank/DDBJ databases">
        <authorList>
            <person name="Silva M.P."/>
            <person name="Gonzalez K."/>
            <person name="Koka A.K."/>
            <person name="Cabrera L."/>
            <person name="Cambron D.A."/>
            <person name="Diaz-Ariza A.M."/>
            <person name="Escobar S.L."/>
            <person name="Gali A.E."/>
            <person name="Garcia A."/>
            <person name="Gonzalez K.S."/>
            <person name="Mejia V.A."/>
            <person name="Morales N.J."/>
            <person name="Puente P.E."/>
            <person name="Ramos S.M."/>
            <person name="Rivera A.M."/>
            <person name="Ruas A.M."/>
            <person name="Ruiz E.O."/>
            <person name="Rustin G.O."/>
            <person name="Santana P.N."/>
            <person name="Alonso A."/>
            <person name="Arias E."/>
            <person name="Boaretto D."/>
            <person name="Casey G.B."/>
            <person name="Fernandez S.D."/>
            <person name="Flores B.C."/>
            <person name="Gonzalez C.A."/>
            <person name="Hernandez L.A."/>
            <person name="Lormand T.I."/>
            <person name="Oro J.D."/>
            <person name="Pineiro L."/>
            <person name="Quintana A.E."/>
            <person name="Solorzano G.E."/>
            <person name="Waikel P.A."/>
            <person name="Dougan K.E."/>
            <person name="Rodriguez-Lanetty M."/>
            <person name="Ball S.L."/>
            <person name="Garlena R.A."/>
            <person name="Russell D.A."/>
            <person name="Pope W.H."/>
            <person name="Jacobs-Sera D."/>
            <person name="Hatfull G.F."/>
        </authorList>
    </citation>
    <scope>NUCLEOTIDE SEQUENCE [LARGE SCALE GENOMIC DNA]</scope>
</reference>
<organism evidence="2 3">
    <name type="scientific">Gordonia phage Mcklovin</name>
    <dbReference type="NCBI Taxonomy" id="2652881"/>
    <lineage>
        <taxon>Viruses</taxon>
        <taxon>Duplodnaviria</taxon>
        <taxon>Heunggongvirae</taxon>
        <taxon>Uroviricota</taxon>
        <taxon>Caudoviricetes</taxon>
        <taxon>Howevirus</taxon>
        <taxon>Howevirus mcklovin</taxon>
    </lineage>
</organism>
<dbReference type="RefSeq" id="YP_010654943.1">
    <property type="nucleotide sequence ID" value="NC_070818.1"/>
</dbReference>
<dbReference type="Proteomes" id="UP000325891">
    <property type="component" value="Segment"/>
</dbReference>
<feature type="domain" description="HNH nuclease" evidence="1">
    <location>
        <begin position="45"/>
        <end position="88"/>
    </location>
</feature>
<keyword evidence="3" id="KW-1185">Reference proteome</keyword>
<dbReference type="InterPro" id="IPR044930">
    <property type="entry name" value="Homing_endonuclease_His-Me"/>
</dbReference>
<dbReference type="GO" id="GO:0004519">
    <property type="term" value="F:endonuclease activity"/>
    <property type="evidence" value="ECO:0007669"/>
    <property type="project" value="InterPro"/>
</dbReference>
<proteinExistence type="predicted"/>
<dbReference type="InterPro" id="IPR044925">
    <property type="entry name" value="His-Me_finger_sf"/>
</dbReference>
<dbReference type="GeneID" id="77930798"/>
<dbReference type="Pfam" id="PF13392">
    <property type="entry name" value="HNH_3"/>
    <property type="match status" value="1"/>
</dbReference>
<dbReference type="EMBL" id="MN428055">
    <property type="protein sequence ID" value="QFP96863.1"/>
    <property type="molecule type" value="Genomic_DNA"/>
</dbReference>
<dbReference type="Gene3D" id="3.90.75.10">
    <property type="entry name" value="Homing Intron 3 (I-ppo) Encoded Endonuclease, Chain A"/>
    <property type="match status" value="1"/>
</dbReference>
<dbReference type="SUPFAM" id="SSF54060">
    <property type="entry name" value="His-Me finger endonucleases"/>
    <property type="match status" value="1"/>
</dbReference>
<name>A0A5P8DCZ1_9CAUD</name>
<dbReference type="InterPro" id="IPR003615">
    <property type="entry name" value="HNH_nuc"/>
</dbReference>
<evidence type="ECO:0000313" key="2">
    <source>
        <dbReference type="EMBL" id="QFP96863.1"/>
    </source>
</evidence>
<evidence type="ECO:0000259" key="1">
    <source>
        <dbReference type="Pfam" id="PF13392"/>
    </source>
</evidence>
<evidence type="ECO:0000313" key="3">
    <source>
        <dbReference type="Proteomes" id="UP000325891"/>
    </source>
</evidence>
<accession>A0A5P8DCZ1</accession>
<dbReference type="KEGG" id="vg:77930798"/>
<sequence>MFGDLRLPPRFWDKVAISPTGCWEWTASTNHHGYGHFRADGQMSLAHRVAFTALVGDVPCDRQLDHLCRVRSCVNPDHLQLVSPRANSLRGTGVAARNAAKPRCSRGHPLSGDNVRYRVSGGRRRCRECERIDSRKYRARKRGRGAAFA</sequence>